<evidence type="ECO:0000259" key="8">
    <source>
        <dbReference type="PROSITE" id="PS51032"/>
    </source>
</evidence>
<keyword evidence="3" id="KW-0238">DNA-binding</keyword>
<dbReference type="OrthoDB" id="10596876at2759"/>
<dbReference type="GO" id="GO:0003700">
    <property type="term" value="F:DNA-binding transcription factor activity"/>
    <property type="evidence" value="ECO:0007669"/>
    <property type="project" value="InterPro"/>
</dbReference>
<dbReference type="PROSITE" id="PS51032">
    <property type="entry name" value="AP2_ERF"/>
    <property type="match status" value="1"/>
</dbReference>
<feature type="domain" description="AP2/ERF" evidence="8">
    <location>
        <begin position="94"/>
        <end position="122"/>
    </location>
</feature>
<gene>
    <name evidence="9" type="ORF">Pyn_28390</name>
</gene>
<comment type="similarity">
    <text evidence="6">Belongs to the AP2/ERF transcription factor family. ERF subfamily.</text>
</comment>
<feature type="compositionally biased region" description="Pro residues" evidence="7">
    <location>
        <begin position="18"/>
        <end position="37"/>
    </location>
</feature>
<organism evidence="9 10">
    <name type="scientific">Prunus yedoensis var. nudiflora</name>
    <dbReference type="NCBI Taxonomy" id="2094558"/>
    <lineage>
        <taxon>Eukaryota</taxon>
        <taxon>Viridiplantae</taxon>
        <taxon>Streptophyta</taxon>
        <taxon>Embryophyta</taxon>
        <taxon>Tracheophyta</taxon>
        <taxon>Spermatophyta</taxon>
        <taxon>Magnoliopsida</taxon>
        <taxon>eudicotyledons</taxon>
        <taxon>Gunneridae</taxon>
        <taxon>Pentapetalae</taxon>
        <taxon>rosids</taxon>
        <taxon>fabids</taxon>
        <taxon>Rosales</taxon>
        <taxon>Rosaceae</taxon>
        <taxon>Amygdaloideae</taxon>
        <taxon>Amygdaleae</taxon>
        <taxon>Prunus</taxon>
    </lineage>
</organism>
<dbReference type="Proteomes" id="UP000250321">
    <property type="component" value="Unassembled WGS sequence"/>
</dbReference>
<dbReference type="GO" id="GO:0009873">
    <property type="term" value="P:ethylene-activated signaling pathway"/>
    <property type="evidence" value="ECO:0007669"/>
    <property type="project" value="InterPro"/>
</dbReference>
<evidence type="ECO:0000256" key="2">
    <source>
        <dbReference type="ARBA" id="ARBA00023015"/>
    </source>
</evidence>
<dbReference type="GO" id="GO:0003677">
    <property type="term" value="F:DNA binding"/>
    <property type="evidence" value="ECO:0007669"/>
    <property type="project" value="UniProtKB-KW"/>
</dbReference>
<evidence type="ECO:0000256" key="4">
    <source>
        <dbReference type="ARBA" id="ARBA00023163"/>
    </source>
</evidence>
<name>A0A314Y3G0_PRUYE</name>
<evidence type="ECO:0000256" key="5">
    <source>
        <dbReference type="ARBA" id="ARBA00023242"/>
    </source>
</evidence>
<accession>A0A314Y3G0</accession>
<dbReference type="Gene3D" id="3.30.730.10">
    <property type="entry name" value="AP2/ERF domain"/>
    <property type="match status" value="1"/>
</dbReference>
<dbReference type="AlphaFoldDB" id="A0A314Y3G0"/>
<keyword evidence="5" id="KW-0539">Nucleus</keyword>
<evidence type="ECO:0000256" key="3">
    <source>
        <dbReference type="ARBA" id="ARBA00023125"/>
    </source>
</evidence>
<evidence type="ECO:0000256" key="1">
    <source>
        <dbReference type="ARBA" id="ARBA00004123"/>
    </source>
</evidence>
<evidence type="ECO:0000313" key="9">
    <source>
        <dbReference type="EMBL" id="PQQ00087.1"/>
    </source>
</evidence>
<keyword evidence="10" id="KW-1185">Reference proteome</keyword>
<sequence>MNSPPWIASSLASTFAPPKSPNPKFPIYPPNLRQTPPPALINCSPKTTQTLDSEPPQASINVAIPSPPVLSGDEPQNPSSSNNVVVEASETARHYRGVRRRPWGKYAAEIRDPNRRGSRFGLEPLILPLKLPKLMT</sequence>
<feature type="region of interest" description="Disordered" evidence="7">
    <location>
        <begin position="66"/>
        <end position="86"/>
    </location>
</feature>
<keyword evidence="2" id="KW-0805">Transcription regulation</keyword>
<dbReference type="EMBL" id="PJQY01001743">
    <property type="protein sequence ID" value="PQQ00087.1"/>
    <property type="molecule type" value="Genomic_DNA"/>
</dbReference>
<keyword evidence="4" id="KW-0804">Transcription</keyword>
<dbReference type="STRING" id="2094558.A0A314Y3G0"/>
<reference evidence="9 10" key="1">
    <citation type="submission" date="2018-02" db="EMBL/GenBank/DDBJ databases">
        <title>Draft genome of wild Prunus yedoensis var. nudiflora.</title>
        <authorList>
            <person name="Baek S."/>
            <person name="Kim J.-H."/>
            <person name="Choi K."/>
            <person name="Kim G.-B."/>
            <person name="Cho A."/>
            <person name="Jang H."/>
            <person name="Shin C.-H."/>
            <person name="Yu H.-J."/>
            <person name="Mun J.-H."/>
        </authorList>
    </citation>
    <scope>NUCLEOTIDE SEQUENCE [LARGE SCALE GENOMIC DNA]</scope>
    <source>
        <strain evidence="10">cv. Jeju island</strain>
        <tissue evidence="9">Leaf</tissue>
    </source>
</reference>
<comment type="caution">
    <text evidence="9">The sequence shown here is derived from an EMBL/GenBank/DDBJ whole genome shotgun (WGS) entry which is preliminary data.</text>
</comment>
<dbReference type="InterPro" id="IPR044808">
    <property type="entry name" value="ERF_plant"/>
</dbReference>
<comment type="subcellular location">
    <subcellularLocation>
        <location evidence="1">Nucleus</location>
    </subcellularLocation>
</comment>
<feature type="region of interest" description="Disordered" evidence="7">
    <location>
        <begin position="1"/>
        <end position="37"/>
    </location>
</feature>
<dbReference type="GO" id="GO:0005634">
    <property type="term" value="C:nucleus"/>
    <property type="evidence" value="ECO:0007669"/>
    <property type="project" value="UniProtKB-SubCell"/>
</dbReference>
<evidence type="ECO:0000256" key="7">
    <source>
        <dbReference type="SAM" id="MobiDB-lite"/>
    </source>
</evidence>
<dbReference type="InterPro" id="IPR036955">
    <property type="entry name" value="AP2/ERF_dom_sf"/>
</dbReference>
<dbReference type="PANTHER" id="PTHR31190:SF374">
    <property type="entry name" value="AP2_ERF DOMAIN-CONTAINING PROTEIN"/>
    <property type="match status" value="1"/>
</dbReference>
<dbReference type="PANTHER" id="PTHR31190">
    <property type="entry name" value="DNA-BINDING DOMAIN"/>
    <property type="match status" value="1"/>
</dbReference>
<dbReference type="SUPFAM" id="SSF54171">
    <property type="entry name" value="DNA-binding domain"/>
    <property type="match status" value="1"/>
</dbReference>
<protein>
    <submittedName>
        <fullName evidence="9">AP2/EREBP family transcription factor-like protein 14</fullName>
    </submittedName>
</protein>
<evidence type="ECO:0000313" key="10">
    <source>
        <dbReference type="Proteomes" id="UP000250321"/>
    </source>
</evidence>
<feature type="compositionally biased region" description="Low complexity" evidence="7">
    <location>
        <begin position="77"/>
        <end position="86"/>
    </location>
</feature>
<proteinExistence type="inferred from homology"/>
<evidence type="ECO:0000256" key="6">
    <source>
        <dbReference type="ARBA" id="ARBA00024343"/>
    </source>
</evidence>
<dbReference type="InterPro" id="IPR001471">
    <property type="entry name" value="AP2/ERF_dom"/>
</dbReference>
<dbReference type="InterPro" id="IPR016177">
    <property type="entry name" value="DNA-bd_dom_sf"/>
</dbReference>